<feature type="transmembrane region" description="Helical" evidence="2">
    <location>
        <begin position="51"/>
        <end position="68"/>
    </location>
</feature>
<protein>
    <submittedName>
        <fullName evidence="3">Uncharacterized protein</fullName>
    </submittedName>
</protein>
<keyword evidence="2" id="KW-1133">Transmembrane helix</keyword>
<gene>
    <name evidence="3" type="ORF">MM415B03693_0002</name>
</gene>
<reference evidence="3" key="1">
    <citation type="submission" date="2020-03" db="EMBL/GenBank/DDBJ databases">
        <title>The deep terrestrial virosphere.</title>
        <authorList>
            <person name="Holmfeldt K."/>
            <person name="Nilsson E."/>
            <person name="Simone D."/>
            <person name="Lopez-Fernandez M."/>
            <person name="Wu X."/>
            <person name="de Brujin I."/>
            <person name="Lundin D."/>
            <person name="Andersson A."/>
            <person name="Bertilsson S."/>
            <person name="Dopson M."/>
        </authorList>
    </citation>
    <scope>NUCLEOTIDE SEQUENCE</scope>
    <source>
        <strain evidence="3">MM415B03693</strain>
    </source>
</reference>
<keyword evidence="1" id="KW-0175">Coiled coil</keyword>
<keyword evidence="2" id="KW-0812">Transmembrane</keyword>
<proteinExistence type="predicted"/>
<name>A0A6M3LI35_9ZZZZ</name>
<organism evidence="3">
    <name type="scientific">viral metagenome</name>
    <dbReference type="NCBI Taxonomy" id="1070528"/>
    <lineage>
        <taxon>unclassified sequences</taxon>
        <taxon>metagenomes</taxon>
        <taxon>organismal metagenomes</taxon>
    </lineage>
</organism>
<sequence length="315" mass="35814">MKGIYTNAYAVVGNGFHDKKIPKHAPTQNADLLIGIGRGNIMRKEYRNIKWTLRNIIFITLMMLPLLSTSCSSELLPKALAAATQDTVLQVKEENGDVFAEIQRNIDLVTDLKAKVQDAQLNNKPVSLNNIIKDLETVTQSYEKLAGQRDNIRQELLGRVKKVENMRKTVDAEIKSLQEREVDYTEQLRLVNDPDPDIAKTRKEALARAIKYVQSQISLWRQFSNVQRDIIIEMSGIQRTIDSFLAMIESTSIVFREGLNLLYLQRDINEAIALFASDIPTMEQLTQEMERSWDNLDYLLETLTGVASIGKTISQ</sequence>
<evidence type="ECO:0000256" key="2">
    <source>
        <dbReference type="SAM" id="Phobius"/>
    </source>
</evidence>
<evidence type="ECO:0000313" key="3">
    <source>
        <dbReference type="EMBL" id="QJA94956.1"/>
    </source>
</evidence>
<feature type="coiled-coil region" evidence="1">
    <location>
        <begin position="135"/>
        <end position="180"/>
    </location>
</feature>
<dbReference type="AlphaFoldDB" id="A0A6M3LI35"/>
<accession>A0A6M3LI35</accession>
<dbReference type="EMBL" id="MT143275">
    <property type="protein sequence ID" value="QJA94956.1"/>
    <property type="molecule type" value="Genomic_DNA"/>
</dbReference>
<keyword evidence="2" id="KW-0472">Membrane</keyword>
<evidence type="ECO:0000256" key="1">
    <source>
        <dbReference type="SAM" id="Coils"/>
    </source>
</evidence>